<keyword evidence="2" id="KW-0812">Transmembrane</keyword>
<proteinExistence type="predicted"/>
<evidence type="ECO:0000313" key="4">
    <source>
        <dbReference type="Proteomes" id="UP000076580"/>
    </source>
</evidence>
<dbReference type="AlphaFoldDB" id="A0A151GQP7"/>
<feature type="compositionally biased region" description="Basic residues" evidence="1">
    <location>
        <begin position="184"/>
        <end position="194"/>
    </location>
</feature>
<keyword evidence="2" id="KW-1133">Transmembrane helix</keyword>
<evidence type="ECO:0000256" key="2">
    <source>
        <dbReference type="SAM" id="Phobius"/>
    </source>
</evidence>
<name>A0A151GQP7_DRECN</name>
<feature type="compositionally biased region" description="Basic residues" evidence="1">
    <location>
        <begin position="82"/>
        <end position="104"/>
    </location>
</feature>
<comment type="caution">
    <text evidence="3">The sequence shown here is derived from an EMBL/GenBank/DDBJ whole genome shotgun (WGS) entry which is preliminary data.</text>
</comment>
<accession>A0A151GQP7</accession>
<evidence type="ECO:0000313" key="3">
    <source>
        <dbReference type="EMBL" id="KYK59410.1"/>
    </source>
</evidence>
<dbReference type="Proteomes" id="UP000076580">
    <property type="component" value="Chromosome 01"/>
</dbReference>
<keyword evidence="2" id="KW-0472">Membrane</keyword>
<sequence length="227" mass="24949">MASPNSSPSPSSKVAEPTASFVVIPAQYGSLDNSPTPGVVVAIVLGSVIAVLGILSLLYKAISLRHSPRATMVDAEVETGHDRHRPQHHHQPQRRRRRRHRRRRNSAEISEVRRVPNIGEKSDGGGDGGGGRDGARGPIIVEAPRVSSQVPGPEPQVSGARDDIADDEVIVTEEHRASPPPAMRRSRRHGSRRRRVDEKRYRDAAGANDRVPREDRRRRNRRSGSGN</sequence>
<feature type="region of interest" description="Disordered" evidence="1">
    <location>
        <begin position="77"/>
        <end position="227"/>
    </location>
</feature>
<protein>
    <submittedName>
        <fullName evidence="3">Uncharacterized protein</fullName>
    </submittedName>
</protein>
<keyword evidence="4" id="KW-1185">Reference proteome</keyword>
<dbReference type="InParanoid" id="A0A151GQP7"/>
<dbReference type="GeneID" id="63713183"/>
<organism evidence="3 4">
    <name type="scientific">Drechmeria coniospora</name>
    <name type="common">Nematophagous fungus</name>
    <name type="synonym">Meria coniospora</name>
    <dbReference type="NCBI Taxonomy" id="98403"/>
    <lineage>
        <taxon>Eukaryota</taxon>
        <taxon>Fungi</taxon>
        <taxon>Dikarya</taxon>
        <taxon>Ascomycota</taxon>
        <taxon>Pezizomycotina</taxon>
        <taxon>Sordariomycetes</taxon>
        <taxon>Hypocreomycetidae</taxon>
        <taxon>Hypocreales</taxon>
        <taxon>Ophiocordycipitaceae</taxon>
        <taxon>Drechmeria</taxon>
    </lineage>
</organism>
<feature type="compositionally biased region" description="Basic residues" evidence="1">
    <location>
        <begin position="218"/>
        <end position="227"/>
    </location>
</feature>
<dbReference type="EMBL" id="LAYC01000001">
    <property type="protein sequence ID" value="KYK59410.1"/>
    <property type="molecule type" value="Genomic_DNA"/>
</dbReference>
<dbReference type="RefSeq" id="XP_040658762.1">
    <property type="nucleotide sequence ID" value="XM_040797879.1"/>
</dbReference>
<reference evidence="3 4" key="1">
    <citation type="journal article" date="2016" name="Sci. Rep.">
        <title>Insights into Adaptations to a Near-Obligate Nematode Endoparasitic Lifestyle from the Finished Genome of Drechmeria coniospora.</title>
        <authorList>
            <person name="Zhang L."/>
            <person name="Zhou Z."/>
            <person name="Guo Q."/>
            <person name="Fokkens L."/>
            <person name="Miskei M."/>
            <person name="Pocsi I."/>
            <person name="Zhang W."/>
            <person name="Chen M."/>
            <person name="Wang L."/>
            <person name="Sun Y."/>
            <person name="Donzelli B.G."/>
            <person name="Gibson D.M."/>
            <person name="Nelson D.R."/>
            <person name="Luo J.G."/>
            <person name="Rep M."/>
            <person name="Liu H."/>
            <person name="Yang S."/>
            <person name="Wang J."/>
            <person name="Krasnoff S.B."/>
            <person name="Xu Y."/>
            <person name="Molnar I."/>
            <person name="Lin M."/>
        </authorList>
    </citation>
    <scope>NUCLEOTIDE SEQUENCE [LARGE SCALE GENOMIC DNA]</scope>
    <source>
        <strain evidence="3 4">ARSEF 6962</strain>
    </source>
</reference>
<evidence type="ECO:0000256" key="1">
    <source>
        <dbReference type="SAM" id="MobiDB-lite"/>
    </source>
</evidence>
<gene>
    <name evidence="3" type="ORF">DCS_00540</name>
</gene>
<feature type="transmembrane region" description="Helical" evidence="2">
    <location>
        <begin position="39"/>
        <end position="59"/>
    </location>
</feature>
<feature type="compositionally biased region" description="Basic and acidic residues" evidence="1">
    <location>
        <begin position="110"/>
        <end position="124"/>
    </location>
</feature>